<evidence type="ECO:0000256" key="2">
    <source>
        <dbReference type="ARBA" id="ARBA00022741"/>
    </source>
</evidence>
<dbReference type="InterPro" id="IPR050795">
    <property type="entry name" value="Asn_Synthetase"/>
</dbReference>
<dbReference type="GO" id="GO:0005524">
    <property type="term" value="F:ATP binding"/>
    <property type="evidence" value="ECO:0007669"/>
    <property type="project" value="UniProtKB-KW"/>
</dbReference>
<dbReference type="InterPro" id="IPR001962">
    <property type="entry name" value="Asn_synthase"/>
</dbReference>
<name>A0A914Z5T4_9BILA</name>
<feature type="domain" description="Asparagine synthetase" evidence="4">
    <location>
        <begin position="3"/>
        <end position="114"/>
    </location>
</feature>
<dbReference type="PANTHER" id="PTHR11772:SF23">
    <property type="entry name" value="ASPARAGINE SYNTHETASE [GLUTAMINE-HYDROLYZING]"/>
    <property type="match status" value="1"/>
</dbReference>
<evidence type="ECO:0000256" key="3">
    <source>
        <dbReference type="ARBA" id="ARBA00022840"/>
    </source>
</evidence>
<accession>A0A914Z5T4</accession>
<dbReference type="GO" id="GO:0004066">
    <property type="term" value="F:asparagine synthase (glutamine-hydrolyzing) activity"/>
    <property type="evidence" value="ECO:0007669"/>
    <property type="project" value="InterPro"/>
</dbReference>
<protein>
    <submittedName>
        <fullName evidence="6">Asparagine synthetase domain-containing protein</fullName>
    </submittedName>
</protein>
<dbReference type="Gene3D" id="3.40.50.620">
    <property type="entry name" value="HUPs"/>
    <property type="match status" value="1"/>
</dbReference>
<reference evidence="6" key="1">
    <citation type="submission" date="2022-11" db="UniProtKB">
        <authorList>
            <consortium name="WormBaseParasite"/>
        </authorList>
    </citation>
    <scope>IDENTIFICATION</scope>
</reference>
<evidence type="ECO:0000259" key="4">
    <source>
        <dbReference type="Pfam" id="PF00733"/>
    </source>
</evidence>
<dbReference type="PANTHER" id="PTHR11772">
    <property type="entry name" value="ASPARAGINE SYNTHETASE"/>
    <property type="match status" value="1"/>
</dbReference>
<evidence type="ECO:0000256" key="1">
    <source>
        <dbReference type="ARBA" id="ARBA00005187"/>
    </source>
</evidence>
<evidence type="ECO:0000313" key="5">
    <source>
        <dbReference type="Proteomes" id="UP000887577"/>
    </source>
</evidence>
<dbReference type="GO" id="GO:0006529">
    <property type="term" value="P:asparagine biosynthetic process"/>
    <property type="evidence" value="ECO:0007669"/>
    <property type="project" value="InterPro"/>
</dbReference>
<keyword evidence="3" id="KW-0067">ATP-binding</keyword>
<evidence type="ECO:0000313" key="6">
    <source>
        <dbReference type="WBParaSite" id="PSU_v2.g8047.t1"/>
    </source>
</evidence>
<dbReference type="Pfam" id="PF00733">
    <property type="entry name" value="Asn_synthase"/>
    <property type="match status" value="1"/>
</dbReference>
<dbReference type="GO" id="GO:0005829">
    <property type="term" value="C:cytosol"/>
    <property type="evidence" value="ECO:0007669"/>
    <property type="project" value="TreeGrafter"/>
</dbReference>
<comment type="pathway">
    <text evidence="1">Amino-acid biosynthesis; L-asparagine biosynthesis; L-asparagine from L-aspartate (L-Gln route): step 1/1.</text>
</comment>
<dbReference type="InterPro" id="IPR014729">
    <property type="entry name" value="Rossmann-like_a/b/a_fold"/>
</dbReference>
<dbReference type="WBParaSite" id="PSU_v2.g8047.t1">
    <property type="protein sequence ID" value="PSU_v2.g8047.t1"/>
    <property type="gene ID" value="PSU_v2.g8047"/>
</dbReference>
<dbReference type="Proteomes" id="UP000887577">
    <property type="component" value="Unplaced"/>
</dbReference>
<dbReference type="CDD" id="cd01991">
    <property type="entry name" value="Asn_synthase_B_C"/>
    <property type="match status" value="1"/>
</dbReference>
<keyword evidence="2" id="KW-0547">Nucleotide-binding</keyword>
<sequence>MGNRHFGFMLSGGLDSSLIATIASKLLTEKPIAFSVGFEDSPDLENARLVAEFLDIPHKILVITPQDCLDIIPEVVYALETFDPLIIRCGIAHYLLCRHIAATSDVKVLYLGRG</sequence>
<keyword evidence="5" id="KW-1185">Reference proteome</keyword>
<proteinExistence type="predicted"/>
<dbReference type="AlphaFoldDB" id="A0A914Z5T4"/>
<organism evidence="5 6">
    <name type="scientific">Panagrolaimus superbus</name>
    <dbReference type="NCBI Taxonomy" id="310955"/>
    <lineage>
        <taxon>Eukaryota</taxon>
        <taxon>Metazoa</taxon>
        <taxon>Ecdysozoa</taxon>
        <taxon>Nematoda</taxon>
        <taxon>Chromadorea</taxon>
        <taxon>Rhabditida</taxon>
        <taxon>Tylenchina</taxon>
        <taxon>Panagrolaimomorpha</taxon>
        <taxon>Panagrolaimoidea</taxon>
        <taxon>Panagrolaimidae</taxon>
        <taxon>Panagrolaimus</taxon>
    </lineage>
</organism>
<dbReference type="SUPFAM" id="SSF52402">
    <property type="entry name" value="Adenine nucleotide alpha hydrolases-like"/>
    <property type="match status" value="1"/>
</dbReference>